<evidence type="ECO:0000313" key="8">
    <source>
        <dbReference type="Proteomes" id="UP000721861"/>
    </source>
</evidence>
<keyword evidence="4 7" id="KW-0413">Isomerase</keyword>
<evidence type="ECO:0000256" key="3">
    <source>
        <dbReference type="ARBA" id="ARBA00012824"/>
    </source>
</evidence>
<keyword evidence="8" id="KW-1185">Reference proteome</keyword>
<gene>
    <name evidence="7" type="ORF">KEM09_06575</name>
</gene>
<dbReference type="Pfam" id="PF00425">
    <property type="entry name" value="Chorismate_bind"/>
    <property type="match status" value="1"/>
</dbReference>
<evidence type="ECO:0000256" key="4">
    <source>
        <dbReference type="ARBA" id="ARBA00023235"/>
    </source>
</evidence>
<dbReference type="PANTHER" id="PTHR42839:SF2">
    <property type="entry name" value="ISOCHORISMATE SYNTHASE ENTC"/>
    <property type="match status" value="1"/>
</dbReference>
<evidence type="ECO:0000256" key="2">
    <source>
        <dbReference type="ARBA" id="ARBA00005297"/>
    </source>
</evidence>
<dbReference type="PANTHER" id="PTHR42839">
    <property type="entry name" value="ISOCHORISMATE SYNTHASE ENTC"/>
    <property type="match status" value="1"/>
</dbReference>
<dbReference type="EMBL" id="JAGUCN010000005">
    <property type="protein sequence ID" value="MBS2211057.1"/>
    <property type="molecule type" value="Genomic_DNA"/>
</dbReference>
<dbReference type="InterPro" id="IPR004561">
    <property type="entry name" value="IsoChor_synthase"/>
</dbReference>
<comment type="caution">
    <text evidence="7">The sequence shown here is derived from an EMBL/GenBank/DDBJ whole genome shotgun (WGS) entry which is preliminary data.</text>
</comment>
<sequence>MKKELEAVIDQEEFDSIVLYCLPNQATCHILLGTSEKVINGINSLHLKSDGFVFEPFDNTTSNGLFIDNLFEASFEKLSGAHKALISPLFNIAPSTEAIYEDTYETYLQHFNTMHQALKDGKLSKVILSRALKGPAVQNNQIPDIFETLTEKYPHAFVYAISTPSGGTWIGAGPELLLKHENTQLSTVSLAGTLPNNDQFKWTAKEITEQQLVTEYIENVLVHHQADNIEYSNAETISAGQVKHLRTNFHFEMGEINGNHVGLLYDLHPTPAVCGLPKEHAYQLIINTEEHDRQYYSGFLGPIKDGNYEFYVNIRCLKLTNTESVLYIGGGLTIESEAEKEWQETALKAQTLLSVLKNI</sequence>
<evidence type="ECO:0000256" key="1">
    <source>
        <dbReference type="ARBA" id="ARBA00000799"/>
    </source>
</evidence>
<comment type="similarity">
    <text evidence="2">Belongs to the isochorismate synthase family.</text>
</comment>
<organism evidence="7 8">
    <name type="scientific">Carboxylicivirga mesophila</name>
    <dbReference type="NCBI Taxonomy" id="1166478"/>
    <lineage>
        <taxon>Bacteria</taxon>
        <taxon>Pseudomonadati</taxon>
        <taxon>Bacteroidota</taxon>
        <taxon>Bacteroidia</taxon>
        <taxon>Marinilabiliales</taxon>
        <taxon>Marinilabiliaceae</taxon>
        <taxon>Carboxylicivirga</taxon>
    </lineage>
</organism>
<reference evidence="7 8" key="1">
    <citation type="journal article" date="2014" name="Int. J. Syst. Evol. Microbiol.">
        <title>Carboxylicivirga gen. nov. in the family Marinilabiliaceae with two novel species, Carboxylicivirga mesophila sp. nov. and Carboxylicivirga taeanensis sp. nov., and reclassification of Cytophaga fermentans as Saccharicrinis fermentans gen. nov., comb. nov.</title>
        <authorList>
            <person name="Yang S.H."/>
            <person name="Seo H.S."/>
            <person name="Woo J.H."/>
            <person name="Oh H.M."/>
            <person name="Jang H."/>
            <person name="Lee J.H."/>
            <person name="Kim S.J."/>
            <person name="Kwon K.K."/>
        </authorList>
    </citation>
    <scope>NUCLEOTIDE SEQUENCE [LARGE SCALE GENOMIC DNA]</scope>
    <source>
        <strain evidence="7 8">JCM 18290</strain>
    </source>
</reference>
<name>A0ABS5K864_9BACT</name>
<dbReference type="InterPro" id="IPR015890">
    <property type="entry name" value="Chorismate_C"/>
</dbReference>
<comment type="catalytic activity">
    <reaction evidence="1">
        <text>chorismate = isochorismate</text>
        <dbReference type="Rhea" id="RHEA:18985"/>
        <dbReference type="ChEBI" id="CHEBI:29748"/>
        <dbReference type="ChEBI" id="CHEBI:29780"/>
        <dbReference type="EC" id="5.4.4.2"/>
    </reaction>
</comment>
<dbReference type="SUPFAM" id="SSF56322">
    <property type="entry name" value="ADC synthase"/>
    <property type="match status" value="1"/>
</dbReference>
<dbReference type="InterPro" id="IPR005801">
    <property type="entry name" value="ADC_synthase"/>
</dbReference>
<protein>
    <recommendedName>
        <fullName evidence="3">isochorismate synthase</fullName>
        <ecNumber evidence="3">5.4.4.2</ecNumber>
    </recommendedName>
    <alternativeName>
        <fullName evidence="5">Isochorismate mutase</fullName>
    </alternativeName>
</protein>
<evidence type="ECO:0000313" key="7">
    <source>
        <dbReference type="EMBL" id="MBS2211057.1"/>
    </source>
</evidence>
<evidence type="ECO:0000259" key="6">
    <source>
        <dbReference type="Pfam" id="PF00425"/>
    </source>
</evidence>
<accession>A0ABS5K864</accession>
<evidence type="ECO:0000256" key="5">
    <source>
        <dbReference type="ARBA" id="ARBA00041564"/>
    </source>
</evidence>
<dbReference type="Gene3D" id="3.60.120.10">
    <property type="entry name" value="Anthranilate synthase"/>
    <property type="match status" value="1"/>
</dbReference>
<dbReference type="GO" id="GO:0008909">
    <property type="term" value="F:isochorismate synthase activity"/>
    <property type="evidence" value="ECO:0007669"/>
    <property type="project" value="UniProtKB-EC"/>
</dbReference>
<proteinExistence type="inferred from homology"/>
<dbReference type="NCBIfam" id="TIGR00543">
    <property type="entry name" value="isochor_syn"/>
    <property type="match status" value="1"/>
</dbReference>
<feature type="domain" description="Chorismate-utilising enzyme C-terminal" evidence="6">
    <location>
        <begin position="105"/>
        <end position="348"/>
    </location>
</feature>
<dbReference type="Proteomes" id="UP000721861">
    <property type="component" value="Unassembled WGS sequence"/>
</dbReference>
<dbReference type="RefSeq" id="WP_212226980.1">
    <property type="nucleotide sequence ID" value="NZ_JAGUCN010000005.1"/>
</dbReference>
<dbReference type="EC" id="5.4.4.2" evidence="3"/>